<evidence type="ECO:0000259" key="2">
    <source>
        <dbReference type="PROSITE" id="PS50208"/>
    </source>
</evidence>
<dbReference type="Gene3D" id="3.40.50.1460">
    <property type="match status" value="2"/>
</dbReference>
<gene>
    <name evidence="3" type="ORF">FQ775_17020</name>
</gene>
<dbReference type="EMBL" id="CP042301">
    <property type="protein sequence ID" value="QDZ01942.1"/>
    <property type="molecule type" value="Genomic_DNA"/>
</dbReference>
<dbReference type="RefSeq" id="WP_146300583.1">
    <property type="nucleotide sequence ID" value="NZ_CP042301.2"/>
</dbReference>
<feature type="domain" description="Caspase family p20" evidence="2">
    <location>
        <begin position="77"/>
        <end position="210"/>
    </location>
</feature>
<dbReference type="InterPro" id="IPR011600">
    <property type="entry name" value="Pept_C14_caspase"/>
</dbReference>
<feature type="signal peptide" evidence="1">
    <location>
        <begin position="1"/>
        <end position="27"/>
    </location>
</feature>
<proteinExistence type="predicted"/>
<dbReference type="InterPro" id="IPR029030">
    <property type="entry name" value="Caspase-like_dom_sf"/>
</dbReference>
<feature type="chain" id="PRO_5023029180" evidence="1">
    <location>
        <begin position="28"/>
        <end position="585"/>
    </location>
</feature>
<name>A0A5B8L2J0_9HYPH</name>
<accession>A0A5B8L2J0</accession>
<dbReference type="GO" id="GO:0004197">
    <property type="term" value="F:cysteine-type endopeptidase activity"/>
    <property type="evidence" value="ECO:0007669"/>
    <property type="project" value="InterPro"/>
</dbReference>
<evidence type="ECO:0000313" key="4">
    <source>
        <dbReference type="Proteomes" id="UP000321389"/>
    </source>
</evidence>
<evidence type="ECO:0000256" key="1">
    <source>
        <dbReference type="SAM" id="SignalP"/>
    </source>
</evidence>
<protein>
    <submittedName>
        <fullName evidence="3">Caspase family protein</fullName>
    </submittedName>
</protein>
<dbReference type="PROSITE" id="PS00018">
    <property type="entry name" value="EF_HAND_1"/>
    <property type="match status" value="1"/>
</dbReference>
<dbReference type="Proteomes" id="UP000321389">
    <property type="component" value="Chromosome"/>
</dbReference>
<dbReference type="InterPro" id="IPR018247">
    <property type="entry name" value="EF_Hand_1_Ca_BS"/>
</dbReference>
<dbReference type="InterPro" id="IPR052039">
    <property type="entry name" value="Caspase-related_regulators"/>
</dbReference>
<organism evidence="3 4">
    <name type="scientific">Nitratireductor mangrovi</name>
    <dbReference type="NCBI Taxonomy" id="2599600"/>
    <lineage>
        <taxon>Bacteria</taxon>
        <taxon>Pseudomonadati</taxon>
        <taxon>Pseudomonadota</taxon>
        <taxon>Alphaproteobacteria</taxon>
        <taxon>Hyphomicrobiales</taxon>
        <taxon>Phyllobacteriaceae</taxon>
        <taxon>Nitratireductor</taxon>
    </lineage>
</organism>
<dbReference type="SUPFAM" id="SSF52129">
    <property type="entry name" value="Caspase-like"/>
    <property type="match status" value="1"/>
</dbReference>
<dbReference type="OrthoDB" id="9816009at2"/>
<evidence type="ECO:0000313" key="3">
    <source>
        <dbReference type="EMBL" id="QDZ01942.1"/>
    </source>
</evidence>
<dbReference type="AlphaFoldDB" id="A0A5B8L2J0"/>
<dbReference type="KEGG" id="niy:FQ775_17020"/>
<reference evidence="3" key="1">
    <citation type="submission" date="2020-04" db="EMBL/GenBank/DDBJ databases">
        <title>Nitratireductor sp. nov. isolated from mangrove soil.</title>
        <authorList>
            <person name="Ye Y."/>
        </authorList>
    </citation>
    <scope>NUCLEOTIDE SEQUENCE</scope>
    <source>
        <strain evidence="3">SY7</strain>
    </source>
</reference>
<keyword evidence="1" id="KW-0732">Signal</keyword>
<keyword evidence="4" id="KW-1185">Reference proteome</keyword>
<dbReference type="PANTHER" id="PTHR22576:SF37">
    <property type="entry name" value="MUCOSA-ASSOCIATED LYMPHOID TISSUE LYMPHOMA TRANSLOCATION PROTEIN 1"/>
    <property type="match status" value="1"/>
</dbReference>
<dbReference type="PANTHER" id="PTHR22576">
    <property type="entry name" value="MUCOSA ASSOCIATED LYMPHOID TISSUE LYMPHOMA TRANSLOCATION PROTEIN 1/PARACASPASE"/>
    <property type="match status" value="1"/>
</dbReference>
<dbReference type="PROSITE" id="PS50208">
    <property type="entry name" value="CASPASE_P20"/>
    <property type="match status" value="1"/>
</dbReference>
<sequence length="585" mass="63543">MRLSRFVFALLGVVLVGLAAAPQTAQAAAKLKSGDDIKAQEAAKKAAEAAETARLMAVVKELQSVPAIGADQASGSARRMALVVGNNAYSELDPLEKAVSDARTIADVLGGLGFDVTMVSDADIDAMDDALFGFYETLQPGDITFFFFAGHGVADNGVNYLLPVDVPKLGELERNRLPRKAFDAAEIAANIMNRGARLALMVLDACRNDPFVREGVRSGKAIGGLTRMVPTDGAFVIYSAGTGQTALDKLQAGDPNPNSVFTRKFMPILQTPGLPIVEVAKRTQVEVRTLAASVAHDQAPAYYDQIVGQYYFKPPQPRLFGMVIGIDEYGGEQQLRGAVNDGERVARALEVLGANEVVRIFNRDARSAFIAYAWRSLVREAEPGDTIVFHYAGSSYWLENQNGKEADGRDEFLMLADVPYDADFVKRIGISDPIIISDDTLTEWMEMAAEKNVNVVLVIDGCYGGGLLDREFANISFIGASAEDQSAAERKIGGRWHGIVSHAFADGLEGSADFNHDGFVSQRELYAKISLDVFGWRQFEQTPQFLPDVRETTGELALFELPADLTARIEEIAARDWPAESQQTR</sequence>
<dbReference type="InterPro" id="IPR001309">
    <property type="entry name" value="Pept_C14_p20"/>
</dbReference>
<dbReference type="GO" id="GO:0006508">
    <property type="term" value="P:proteolysis"/>
    <property type="evidence" value="ECO:0007669"/>
    <property type="project" value="InterPro"/>
</dbReference>
<dbReference type="Pfam" id="PF00656">
    <property type="entry name" value="Peptidase_C14"/>
    <property type="match status" value="2"/>
</dbReference>